<evidence type="ECO:0000256" key="2">
    <source>
        <dbReference type="SAM" id="SignalP"/>
    </source>
</evidence>
<keyword evidence="2" id="KW-0732">Signal</keyword>
<evidence type="ECO:0000313" key="4">
    <source>
        <dbReference type="WBParaSite" id="nRc.2.0.1.t13723-RA"/>
    </source>
</evidence>
<evidence type="ECO:0000313" key="3">
    <source>
        <dbReference type="Proteomes" id="UP000887565"/>
    </source>
</evidence>
<feature type="chain" id="PRO_5037540086" evidence="2">
    <location>
        <begin position="21"/>
        <end position="196"/>
    </location>
</feature>
<dbReference type="SUPFAM" id="SSF81321">
    <property type="entry name" value="Family A G protein-coupled receptor-like"/>
    <property type="match status" value="1"/>
</dbReference>
<feature type="transmembrane region" description="Helical" evidence="1">
    <location>
        <begin position="43"/>
        <end position="67"/>
    </location>
</feature>
<evidence type="ECO:0000256" key="1">
    <source>
        <dbReference type="SAM" id="Phobius"/>
    </source>
</evidence>
<keyword evidence="1" id="KW-0812">Transmembrane</keyword>
<feature type="signal peptide" evidence="2">
    <location>
        <begin position="1"/>
        <end position="20"/>
    </location>
</feature>
<dbReference type="WBParaSite" id="nRc.2.0.1.t13723-RA">
    <property type="protein sequence ID" value="nRc.2.0.1.t13723-RA"/>
    <property type="gene ID" value="nRc.2.0.1.g13723"/>
</dbReference>
<proteinExistence type="predicted"/>
<dbReference type="Proteomes" id="UP000887565">
    <property type="component" value="Unplaced"/>
</dbReference>
<protein>
    <submittedName>
        <fullName evidence="4">Uncharacterized protein</fullName>
    </submittedName>
</protein>
<reference evidence="4" key="1">
    <citation type="submission" date="2022-11" db="UniProtKB">
        <authorList>
            <consortium name="WormBaseParasite"/>
        </authorList>
    </citation>
    <scope>IDENTIFICATION</scope>
</reference>
<dbReference type="AlphaFoldDB" id="A0A915IIN8"/>
<keyword evidence="1" id="KW-0472">Membrane</keyword>
<organism evidence="3 4">
    <name type="scientific">Romanomermis culicivorax</name>
    <name type="common">Nematode worm</name>
    <dbReference type="NCBI Taxonomy" id="13658"/>
    <lineage>
        <taxon>Eukaryota</taxon>
        <taxon>Metazoa</taxon>
        <taxon>Ecdysozoa</taxon>
        <taxon>Nematoda</taxon>
        <taxon>Enoplea</taxon>
        <taxon>Dorylaimia</taxon>
        <taxon>Mermithida</taxon>
        <taxon>Mermithoidea</taxon>
        <taxon>Mermithidae</taxon>
        <taxon>Romanomermis</taxon>
    </lineage>
</organism>
<keyword evidence="3" id="KW-1185">Reference proteome</keyword>
<keyword evidence="1" id="KW-1133">Transmembrane helix</keyword>
<sequence>MASLWMLCFLIHSPNHVGWGHSDRFAVGFEICTLDMREFSYSMFYGCWMVTAMGTTFYFYYCIYKLLKTSKLSRKMITKENSVAPSRLQCAWVSSADFGTTAKNSPLKAGDFGPVINKKKSVGPLENATEIRNEIRLIKTSFKIFLLFVVLWTPTNGFWDVVKRVTGCVGRCEVDAVGARFSKNQRLANHKNLMKP</sequence>
<accession>A0A915IIN8</accession>
<dbReference type="Gene3D" id="1.20.1070.10">
    <property type="entry name" value="Rhodopsin 7-helix transmembrane proteins"/>
    <property type="match status" value="1"/>
</dbReference>
<name>A0A915IIN8_ROMCU</name>